<keyword evidence="3" id="KW-1185">Reference proteome</keyword>
<name>A0A239VNX4_9MICO</name>
<feature type="transmembrane region" description="Helical" evidence="1">
    <location>
        <begin position="105"/>
        <end position="128"/>
    </location>
</feature>
<dbReference type="RefSeq" id="WP_154657561.1">
    <property type="nucleotide sequence ID" value="NZ_JAAFNI010000001.1"/>
</dbReference>
<keyword evidence="1" id="KW-0812">Transmembrane</keyword>
<dbReference type="AlphaFoldDB" id="A0A239VNX4"/>
<gene>
    <name evidence="2" type="ORF">SAMEA4475696_01944</name>
</gene>
<dbReference type="Proteomes" id="UP000242637">
    <property type="component" value="Chromosome 1"/>
</dbReference>
<feature type="transmembrane region" description="Helical" evidence="1">
    <location>
        <begin position="66"/>
        <end position="85"/>
    </location>
</feature>
<dbReference type="GeneID" id="63460124"/>
<evidence type="ECO:0000313" key="2">
    <source>
        <dbReference type="EMBL" id="SNV23957.1"/>
    </source>
</evidence>
<protein>
    <submittedName>
        <fullName evidence="2">Uncharacterized protein</fullName>
    </submittedName>
</protein>
<organism evidence="2 3">
    <name type="scientific">Dermatophilus congolensis</name>
    <dbReference type="NCBI Taxonomy" id="1863"/>
    <lineage>
        <taxon>Bacteria</taxon>
        <taxon>Bacillati</taxon>
        <taxon>Actinomycetota</taxon>
        <taxon>Actinomycetes</taxon>
        <taxon>Micrococcales</taxon>
        <taxon>Dermatophilaceae</taxon>
        <taxon>Dermatophilus</taxon>
    </lineage>
</organism>
<reference evidence="2 3" key="1">
    <citation type="submission" date="2017-06" db="EMBL/GenBank/DDBJ databases">
        <authorList>
            <consortium name="Pathogen Informatics"/>
        </authorList>
    </citation>
    <scope>NUCLEOTIDE SEQUENCE [LARGE SCALE GENOMIC DNA]</scope>
    <source>
        <strain evidence="2 3">NCTC13039</strain>
    </source>
</reference>
<keyword evidence="1" id="KW-1133">Transmembrane helix</keyword>
<feature type="transmembrane region" description="Helical" evidence="1">
    <location>
        <begin position="31"/>
        <end position="54"/>
    </location>
</feature>
<keyword evidence="1" id="KW-0472">Membrane</keyword>
<proteinExistence type="predicted"/>
<evidence type="ECO:0000313" key="3">
    <source>
        <dbReference type="Proteomes" id="UP000242637"/>
    </source>
</evidence>
<sequence length="146" mass="15512">MRFFVACVIRSIVVIVALHGISIYYSSSEHVVGVDVGAILAASLLTMAIAFLWSGIDGYRKSFGRVALLWCAVALLSSIVVGITVDGWSGGALRPRVENIADVAPFFLILITPPSMLGAGVGSVIASLRKRSTSSDTQQRGPYQEI</sequence>
<accession>A0A239VNX4</accession>
<dbReference type="EMBL" id="LT906453">
    <property type="protein sequence ID" value="SNV23957.1"/>
    <property type="molecule type" value="Genomic_DNA"/>
</dbReference>
<evidence type="ECO:0000256" key="1">
    <source>
        <dbReference type="SAM" id="Phobius"/>
    </source>
</evidence>
<dbReference type="KEGG" id="dco:SAMEA4475696_1944"/>
<feature type="transmembrane region" description="Helical" evidence="1">
    <location>
        <begin position="7"/>
        <end position="25"/>
    </location>
</feature>